<dbReference type="EMBL" id="CP024091">
    <property type="protein sequence ID" value="ATP56162.1"/>
    <property type="molecule type" value="Genomic_DNA"/>
</dbReference>
<proteinExistence type="predicted"/>
<dbReference type="Proteomes" id="UP000223749">
    <property type="component" value="Chromosome"/>
</dbReference>
<organism evidence="1 2">
    <name type="scientific">Pedobacter ginsengisoli</name>
    <dbReference type="NCBI Taxonomy" id="363852"/>
    <lineage>
        <taxon>Bacteria</taxon>
        <taxon>Pseudomonadati</taxon>
        <taxon>Bacteroidota</taxon>
        <taxon>Sphingobacteriia</taxon>
        <taxon>Sphingobacteriales</taxon>
        <taxon>Sphingobacteriaceae</taxon>
        <taxon>Pedobacter</taxon>
    </lineage>
</organism>
<dbReference type="KEGG" id="pgs:CPT03_06625"/>
<reference evidence="1 2" key="1">
    <citation type="submission" date="2017-10" db="EMBL/GenBank/DDBJ databases">
        <title>Whole genome of Pedobacter ginsengisoli T01R-27 isolated from tomato rhizosphere.</title>
        <authorList>
            <person name="Weon H.-Y."/>
            <person name="Lee S.A."/>
            <person name="Sang M.K."/>
            <person name="Song J."/>
        </authorList>
    </citation>
    <scope>NUCLEOTIDE SEQUENCE [LARGE SCALE GENOMIC DNA]</scope>
    <source>
        <strain evidence="1 2">T01R-27</strain>
    </source>
</reference>
<keyword evidence="2" id="KW-1185">Reference proteome</keyword>
<accession>A0A2D1U3G4</accession>
<dbReference type="AlphaFoldDB" id="A0A2D1U3G4"/>
<dbReference type="OrthoDB" id="766293at2"/>
<protein>
    <submittedName>
        <fullName evidence="1">Uncharacterized protein</fullName>
    </submittedName>
</protein>
<dbReference type="RefSeq" id="WP_099438104.1">
    <property type="nucleotide sequence ID" value="NZ_CP024091.1"/>
</dbReference>
<evidence type="ECO:0000313" key="1">
    <source>
        <dbReference type="EMBL" id="ATP56162.1"/>
    </source>
</evidence>
<evidence type="ECO:0000313" key="2">
    <source>
        <dbReference type="Proteomes" id="UP000223749"/>
    </source>
</evidence>
<name>A0A2D1U3G4_9SPHI</name>
<sequence>MSVITRKTQIDAAVFETANASNEGINRLLEFHINKTGELDKLIIEYEYGKGKIENVKVLEGSLSNDSNLKGKFKATYQISEYSICAAIDYTDDHTMDIDFAVDKTTNELTLTGETRYERYDEL</sequence>
<gene>
    <name evidence="1" type="ORF">CPT03_06625</name>
</gene>